<evidence type="ECO:0000313" key="1">
    <source>
        <dbReference type="EMBL" id="PTW45767.1"/>
    </source>
</evidence>
<evidence type="ECO:0000313" key="2">
    <source>
        <dbReference type="Proteomes" id="UP000244013"/>
    </source>
</evidence>
<proteinExistence type="predicted"/>
<dbReference type="Proteomes" id="UP000244013">
    <property type="component" value="Unassembled WGS sequence"/>
</dbReference>
<sequence>MYADHAFGTSDKSLEHRDLLDRNVTPDGTPAIKFAVIQVPK</sequence>
<gene>
    <name evidence="1" type="ORF">C8J25_10617</name>
</gene>
<dbReference type="EMBL" id="QAYE01000006">
    <property type="protein sequence ID" value="PTW45767.1"/>
    <property type="molecule type" value="Genomic_DNA"/>
</dbReference>
<protein>
    <submittedName>
        <fullName evidence="1">Uncharacterized protein</fullName>
    </submittedName>
</protein>
<dbReference type="AlphaFoldDB" id="A0A2T5U2N1"/>
<accession>A0A2T5U2N1</accession>
<reference evidence="1 2" key="1">
    <citation type="submission" date="2018-04" db="EMBL/GenBank/DDBJ databases">
        <title>Genomic Encyclopedia of Type Strains, Phase III (KMG-III): the genomes of soil and plant-associated and newly described type strains.</title>
        <authorList>
            <person name="Whitman W."/>
        </authorList>
    </citation>
    <scope>NUCLEOTIDE SEQUENCE [LARGE SCALE GENOMIC DNA]</scope>
    <source>
        <strain evidence="1 2">MA-olki</strain>
    </source>
</reference>
<comment type="caution">
    <text evidence="1">The sequence shown here is derived from an EMBL/GenBank/DDBJ whole genome shotgun (WGS) entry which is preliminary data.</text>
</comment>
<organism evidence="1 2">
    <name type="scientific">Sphingomonas faeni</name>
    <dbReference type="NCBI Taxonomy" id="185950"/>
    <lineage>
        <taxon>Bacteria</taxon>
        <taxon>Pseudomonadati</taxon>
        <taxon>Pseudomonadota</taxon>
        <taxon>Alphaproteobacteria</taxon>
        <taxon>Sphingomonadales</taxon>
        <taxon>Sphingomonadaceae</taxon>
        <taxon>Sphingomonas</taxon>
    </lineage>
</organism>
<name>A0A2T5U2N1_9SPHN</name>